<feature type="chain" id="PRO_5009302416" description="Heavy-metal-binding" evidence="1">
    <location>
        <begin position="20"/>
        <end position="114"/>
    </location>
</feature>
<dbReference type="Proteomes" id="UP000323300">
    <property type="component" value="Unassembled WGS sequence"/>
</dbReference>
<dbReference type="EMBL" id="FOSL01000004">
    <property type="protein sequence ID" value="SFK28826.1"/>
    <property type="molecule type" value="Genomic_DNA"/>
</dbReference>
<name>A0A1I3YCA6_9HYPH</name>
<dbReference type="PROSITE" id="PS51257">
    <property type="entry name" value="PROKAR_LIPOPROTEIN"/>
    <property type="match status" value="1"/>
</dbReference>
<reference evidence="2 3" key="1">
    <citation type="submission" date="2016-10" db="EMBL/GenBank/DDBJ databases">
        <authorList>
            <person name="Varghese N."/>
            <person name="Submissions S."/>
        </authorList>
    </citation>
    <scope>NUCLEOTIDE SEQUENCE [LARGE SCALE GENOMIC DNA]</scope>
    <source>
        <strain evidence="2 3">DSM 21822</strain>
    </source>
</reference>
<feature type="signal peptide" evidence="1">
    <location>
        <begin position="1"/>
        <end position="19"/>
    </location>
</feature>
<protein>
    <recommendedName>
        <fullName evidence="4">Heavy-metal-binding</fullName>
    </recommendedName>
</protein>
<proteinExistence type="predicted"/>
<evidence type="ECO:0000313" key="3">
    <source>
        <dbReference type="Proteomes" id="UP000323300"/>
    </source>
</evidence>
<keyword evidence="1" id="KW-0732">Signal</keyword>
<accession>A0A1I3YCA6</accession>
<evidence type="ECO:0000313" key="2">
    <source>
        <dbReference type="EMBL" id="SFK28826.1"/>
    </source>
</evidence>
<keyword evidence="3" id="KW-1185">Reference proteome</keyword>
<dbReference type="Gene3D" id="3.30.110.70">
    <property type="entry name" value="Hypothetical protein apc22750. Chain B"/>
    <property type="match status" value="1"/>
</dbReference>
<evidence type="ECO:0000256" key="1">
    <source>
        <dbReference type="SAM" id="SignalP"/>
    </source>
</evidence>
<dbReference type="RefSeq" id="WP_149759978.1">
    <property type="nucleotide sequence ID" value="NZ_BSPE01000007.1"/>
</dbReference>
<organism evidence="2 3">
    <name type="scientific">Neomesorhizobium albiziae</name>
    <dbReference type="NCBI Taxonomy" id="335020"/>
    <lineage>
        <taxon>Bacteria</taxon>
        <taxon>Pseudomonadati</taxon>
        <taxon>Pseudomonadota</taxon>
        <taxon>Alphaproteobacteria</taxon>
        <taxon>Hyphomicrobiales</taxon>
        <taxon>Phyllobacteriaceae</taxon>
        <taxon>Neomesorhizobium</taxon>
    </lineage>
</organism>
<evidence type="ECO:0008006" key="4">
    <source>
        <dbReference type="Google" id="ProtNLM"/>
    </source>
</evidence>
<sequence>MRIGTLAVLLAALSGSACAQIAPLRINTAKTAVPVVAVLEERPAGAAELGPLTTTTCLNRFWDSRPGWDVALDTAKQQAATMGANALTDVRYEEGNVLLCSTSLKITAVALRVP</sequence>
<dbReference type="AlphaFoldDB" id="A0A1I3YCA6"/>
<gene>
    <name evidence="2" type="ORF">SAMN04488498_104308</name>
</gene>